<dbReference type="InterPro" id="IPR036390">
    <property type="entry name" value="WH_DNA-bd_sf"/>
</dbReference>
<dbReference type="InterPro" id="IPR010248">
    <property type="entry name" value="His_ut_repres"/>
</dbReference>
<dbReference type="PROSITE" id="PS50949">
    <property type="entry name" value="HTH_GNTR"/>
    <property type="match status" value="1"/>
</dbReference>
<keyword evidence="1" id="KW-0805">Transcription regulation</keyword>
<accession>A0A246JVL6</accession>
<evidence type="ECO:0000256" key="3">
    <source>
        <dbReference type="ARBA" id="ARBA00023163"/>
    </source>
</evidence>
<dbReference type="GO" id="GO:0003700">
    <property type="term" value="F:DNA-binding transcription factor activity"/>
    <property type="evidence" value="ECO:0007669"/>
    <property type="project" value="UniProtKB-UniRule"/>
</dbReference>
<dbReference type="EMBL" id="NISK01000002">
    <property type="protein sequence ID" value="OWQ97121.1"/>
    <property type="molecule type" value="Genomic_DNA"/>
</dbReference>
<dbReference type="NCBIfam" id="TIGR02018">
    <property type="entry name" value="his_ut_repres"/>
    <property type="match status" value="1"/>
</dbReference>
<protein>
    <recommendedName>
        <fullName evidence="4">Histidine utilization repressor</fullName>
    </recommendedName>
</protein>
<gene>
    <name evidence="7" type="primary">hutC</name>
    <name evidence="7" type="ORF">CDQ92_08590</name>
</gene>
<dbReference type="Gene3D" id="1.10.10.10">
    <property type="entry name" value="Winged helix-like DNA-binding domain superfamily/Winged helix DNA-binding domain"/>
    <property type="match status" value="1"/>
</dbReference>
<dbReference type="SUPFAM" id="SSF46785">
    <property type="entry name" value="Winged helix' DNA-binding domain"/>
    <property type="match status" value="1"/>
</dbReference>
<dbReference type="GO" id="GO:0006547">
    <property type="term" value="P:L-histidine metabolic process"/>
    <property type="evidence" value="ECO:0007669"/>
    <property type="project" value="UniProtKB-UniRule"/>
</dbReference>
<organism evidence="7 8">
    <name type="scientific">Sphingopyxis bauzanensis</name>
    <dbReference type="NCBI Taxonomy" id="651663"/>
    <lineage>
        <taxon>Bacteria</taxon>
        <taxon>Pseudomonadati</taxon>
        <taxon>Pseudomonadota</taxon>
        <taxon>Alphaproteobacteria</taxon>
        <taxon>Sphingomonadales</taxon>
        <taxon>Sphingomonadaceae</taxon>
        <taxon>Sphingopyxis</taxon>
    </lineage>
</organism>
<evidence type="ECO:0000259" key="6">
    <source>
        <dbReference type="PROSITE" id="PS50949"/>
    </source>
</evidence>
<evidence type="ECO:0000256" key="5">
    <source>
        <dbReference type="SAM" id="MobiDB-lite"/>
    </source>
</evidence>
<evidence type="ECO:0000256" key="4">
    <source>
        <dbReference type="NCBIfam" id="TIGR02018"/>
    </source>
</evidence>
<dbReference type="Pfam" id="PF00392">
    <property type="entry name" value="GntR"/>
    <property type="match status" value="1"/>
</dbReference>
<keyword evidence="2" id="KW-0238">DNA-binding</keyword>
<dbReference type="PANTHER" id="PTHR44846:SF16">
    <property type="entry name" value="TRANSCRIPTIONAL REGULATOR PHNF-RELATED"/>
    <property type="match status" value="1"/>
</dbReference>
<keyword evidence="8" id="KW-1185">Reference proteome</keyword>
<dbReference type="InterPro" id="IPR000524">
    <property type="entry name" value="Tscrpt_reg_HTH_GntR"/>
</dbReference>
<dbReference type="InterPro" id="IPR036388">
    <property type="entry name" value="WH-like_DNA-bd_sf"/>
</dbReference>
<dbReference type="Pfam" id="PF07702">
    <property type="entry name" value="UTRA"/>
    <property type="match status" value="1"/>
</dbReference>
<feature type="domain" description="HTH gntR-type" evidence="6">
    <location>
        <begin position="34"/>
        <end position="102"/>
    </location>
</feature>
<reference evidence="7 8" key="1">
    <citation type="journal article" date="2010" name="Int. J. Syst. Evol. Microbiol.">
        <title>Sphingopyxis bauzanensis sp. nov., a psychrophilic bacterium isolated from soil.</title>
        <authorList>
            <person name="Zhang D.C."/>
            <person name="Liu H.C."/>
            <person name="Xin Y.H."/>
            <person name="Zhou Y.G."/>
            <person name="Schinner F."/>
            <person name="Margesin R."/>
        </authorList>
    </citation>
    <scope>NUCLEOTIDE SEQUENCE [LARGE SCALE GENOMIC DNA]</scope>
    <source>
        <strain evidence="7 8">DSM 22271</strain>
    </source>
</reference>
<proteinExistence type="predicted"/>
<evidence type="ECO:0000313" key="7">
    <source>
        <dbReference type="EMBL" id="OWQ97121.1"/>
    </source>
</evidence>
<name>A0A246JVL6_9SPHN</name>
<evidence type="ECO:0000313" key="8">
    <source>
        <dbReference type="Proteomes" id="UP000197361"/>
    </source>
</evidence>
<dbReference type="AlphaFoldDB" id="A0A246JVL6"/>
<dbReference type="SMART" id="SM00866">
    <property type="entry name" value="UTRA"/>
    <property type="match status" value="1"/>
</dbReference>
<dbReference type="InterPro" id="IPR011663">
    <property type="entry name" value="UTRA"/>
</dbReference>
<dbReference type="GO" id="GO:0045892">
    <property type="term" value="P:negative regulation of DNA-templated transcription"/>
    <property type="evidence" value="ECO:0007669"/>
    <property type="project" value="UniProtKB-UniRule"/>
</dbReference>
<feature type="compositionally biased region" description="Basic and acidic residues" evidence="5">
    <location>
        <begin position="22"/>
        <end position="33"/>
    </location>
</feature>
<dbReference type="GO" id="GO:0003677">
    <property type="term" value="F:DNA binding"/>
    <property type="evidence" value="ECO:0007669"/>
    <property type="project" value="UniProtKB-UniRule"/>
</dbReference>
<dbReference type="InterPro" id="IPR050679">
    <property type="entry name" value="Bact_HTH_transcr_reg"/>
</dbReference>
<dbReference type="PRINTS" id="PR00035">
    <property type="entry name" value="HTHGNTR"/>
</dbReference>
<dbReference type="InterPro" id="IPR028978">
    <property type="entry name" value="Chorismate_lyase_/UTRA_dom_sf"/>
</dbReference>
<dbReference type="SMART" id="SM00345">
    <property type="entry name" value="HTH_GNTR"/>
    <property type="match status" value="1"/>
</dbReference>
<sequence length="266" mass="29457">MDSNARTPGSGSSFSKGSTASRRSETDDNDVRTGPRYAAIKQSICDAVRDGLLKPGDRVASEAELVQQFDVSRMTANRALRELQAAGILVRRAGSGSFIAEPKPIGQMIEIRNIADEIRARGHDYRARVVQNKKIRASADMAALLEVPVGTKLFHSIIVHHEAEFPIQLEERFVLASAAPDYGRMDFTQTTPNEYLTRTAPLERVEHRVRAEMPDAQTHTMLGLANGEPVLRMTRRTWSHSRLVSHAWLTHPGSRFELSAAFAIDG</sequence>
<evidence type="ECO:0000256" key="2">
    <source>
        <dbReference type="ARBA" id="ARBA00023125"/>
    </source>
</evidence>
<dbReference type="Gene3D" id="3.40.1410.10">
    <property type="entry name" value="Chorismate lyase-like"/>
    <property type="match status" value="1"/>
</dbReference>
<evidence type="ECO:0000256" key="1">
    <source>
        <dbReference type="ARBA" id="ARBA00023015"/>
    </source>
</evidence>
<dbReference type="Proteomes" id="UP000197361">
    <property type="component" value="Unassembled WGS sequence"/>
</dbReference>
<feature type="region of interest" description="Disordered" evidence="5">
    <location>
        <begin position="1"/>
        <end position="35"/>
    </location>
</feature>
<dbReference type="OrthoDB" id="9808698at2"/>
<dbReference type="SUPFAM" id="SSF64288">
    <property type="entry name" value="Chorismate lyase-like"/>
    <property type="match status" value="1"/>
</dbReference>
<dbReference type="CDD" id="cd07377">
    <property type="entry name" value="WHTH_GntR"/>
    <property type="match status" value="1"/>
</dbReference>
<dbReference type="PANTHER" id="PTHR44846">
    <property type="entry name" value="MANNOSYL-D-GLYCERATE TRANSPORT/METABOLISM SYSTEM REPRESSOR MNGR-RELATED"/>
    <property type="match status" value="1"/>
</dbReference>
<comment type="caution">
    <text evidence="7">The sequence shown here is derived from an EMBL/GenBank/DDBJ whole genome shotgun (WGS) entry which is preliminary data.</text>
</comment>
<keyword evidence="3" id="KW-0804">Transcription</keyword>
<feature type="compositionally biased region" description="Low complexity" evidence="5">
    <location>
        <begin position="9"/>
        <end position="21"/>
    </location>
</feature>